<keyword evidence="2" id="KW-0053">Apoptosis</keyword>
<keyword evidence="7" id="KW-1185">Reference proteome</keyword>
<name>A0A074WL86_AURM1</name>
<dbReference type="GO" id="GO:0005737">
    <property type="term" value="C:cytoplasm"/>
    <property type="evidence" value="ECO:0007669"/>
    <property type="project" value="TreeGrafter"/>
</dbReference>
<dbReference type="Proteomes" id="UP000030672">
    <property type="component" value="Unassembled WGS sequence"/>
</dbReference>
<dbReference type="PANTHER" id="PTHR48104">
    <property type="entry name" value="METACASPASE-4"/>
    <property type="match status" value="1"/>
</dbReference>
<dbReference type="InterPro" id="IPR011600">
    <property type="entry name" value="Pept_C14_caspase"/>
</dbReference>
<keyword evidence="4" id="KW-0865">Zymogen</keyword>
<evidence type="ECO:0000256" key="4">
    <source>
        <dbReference type="ARBA" id="ARBA00023145"/>
    </source>
</evidence>
<reference evidence="6 7" key="1">
    <citation type="journal article" date="2014" name="BMC Genomics">
        <title>Genome sequencing of four Aureobasidium pullulans varieties: biotechnological potential, stress tolerance, and description of new species.</title>
        <authorList>
            <person name="Gostin Ar C."/>
            <person name="Ohm R.A."/>
            <person name="Kogej T."/>
            <person name="Sonjak S."/>
            <person name="Turk M."/>
            <person name="Zajc J."/>
            <person name="Zalar P."/>
            <person name="Grube M."/>
            <person name="Sun H."/>
            <person name="Han J."/>
            <person name="Sharma A."/>
            <person name="Chiniquy J."/>
            <person name="Ngan C.Y."/>
            <person name="Lipzen A."/>
            <person name="Barry K."/>
            <person name="Grigoriev I.V."/>
            <person name="Gunde-Cimerman N."/>
        </authorList>
    </citation>
    <scope>NUCLEOTIDE SEQUENCE [LARGE SCALE GENOMIC DNA]</scope>
    <source>
        <strain evidence="6 7">CBS 110374</strain>
    </source>
</reference>
<dbReference type="RefSeq" id="XP_040880149.1">
    <property type="nucleotide sequence ID" value="XM_041021440.1"/>
</dbReference>
<dbReference type="InterPro" id="IPR050452">
    <property type="entry name" value="Metacaspase"/>
</dbReference>
<keyword evidence="3" id="KW-0645">Protease</keyword>
<dbReference type="GO" id="GO:0004197">
    <property type="term" value="F:cysteine-type endopeptidase activity"/>
    <property type="evidence" value="ECO:0007669"/>
    <property type="project" value="InterPro"/>
</dbReference>
<dbReference type="GeneID" id="63914813"/>
<evidence type="ECO:0000313" key="6">
    <source>
        <dbReference type="EMBL" id="KEQ63126.1"/>
    </source>
</evidence>
<evidence type="ECO:0000313" key="7">
    <source>
        <dbReference type="Proteomes" id="UP000030672"/>
    </source>
</evidence>
<organism evidence="6 7">
    <name type="scientific">Aureobasidium melanogenum (strain CBS 110374)</name>
    <name type="common">Aureobasidium pullulans var. melanogenum</name>
    <dbReference type="NCBI Taxonomy" id="1043003"/>
    <lineage>
        <taxon>Eukaryota</taxon>
        <taxon>Fungi</taxon>
        <taxon>Dikarya</taxon>
        <taxon>Ascomycota</taxon>
        <taxon>Pezizomycotina</taxon>
        <taxon>Dothideomycetes</taxon>
        <taxon>Dothideomycetidae</taxon>
        <taxon>Dothideales</taxon>
        <taxon>Saccotheciaceae</taxon>
        <taxon>Aureobasidium</taxon>
    </lineage>
</organism>
<dbReference type="HOGENOM" id="CLU_029389_3_0_1"/>
<evidence type="ECO:0000256" key="2">
    <source>
        <dbReference type="ARBA" id="ARBA00022703"/>
    </source>
</evidence>
<keyword evidence="3" id="KW-0378">Hydrolase</keyword>
<dbReference type="PANTHER" id="PTHR48104:SF30">
    <property type="entry name" value="METACASPASE-1"/>
    <property type="match status" value="1"/>
</dbReference>
<sequence>MSANQLPSASQSTLSNCTPRRKSLLIGINYTGSDNELNGCHQDVDNVAEFLKYRGYQDTPQDQVVLRDDLDEEYAPTGHNILAAMDWLVSEEHTTCFFHYSGHGGQIDDPSGKRPSGLLDTIVPVNYKDNGMIDSDILHKHLVSKLPPTSTLFLILDCCHSGSSLELPFVYRSDDDGNVHKLDGYQAGLALLQEAKDLVIGGSSLDREAQARDLYAGATSFWRSLRHHRPWTGLGPDDFTQEWGNEKKTITMFSGCRDEETSADAQINGVSEGAMSWAFLESTKTNPDPTYKEALHITRALLKASEYTQVPQLCLGRELDLNQPLIL</sequence>
<evidence type="ECO:0000256" key="1">
    <source>
        <dbReference type="ARBA" id="ARBA00009005"/>
    </source>
</evidence>
<keyword evidence="3" id="KW-0788">Thiol protease</keyword>
<dbReference type="Gene3D" id="3.40.50.12660">
    <property type="match status" value="2"/>
</dbReference>
<feature type="domain" description="Peptidase C14 caspase" evidence="5">
    <location>
        <begin position="20"/>
        <end position="314"/>
    </location>
</feature>
<comment type="similarity">
    <text evidence="1">Belongs to the peptidase C14B family.</text>
</comment>
<evidence type="ECO:0000256" key="3">
    <source>
        <dbReference type="ARBA" id="ARBA00022807"/>
    </source>
</evidence>
<dbReference type="AlphaFoldDB" id="A0A074WL86"/>
<dbReference type="GO" id="GO:0006508">
    <property type="term" value="P:proteolysis"/>
    <property type="evidence" value="ECO:0007669"/>
    <property type="project" value="InterPro"/>
</dbReference>
<protein>
    <submittedName>
        <fullName evidence="6">Metacaspase</fullName>
    </submittedName>
</protein>
<evidence type="ECO:0000259" key="5">
    <source>
        <dbReference type="Pfam" id="PF00656"/>
    </source>
</evidence>
<proteinExistence type="inferred from homology"/>
<gene>
    <name evidence="6" type="ORF">M437DRAFT_47352</name>
</gene>
<accession>A0A074WL86</accession>
<dbReference type="GO" id="GO:0006915">
    <property type="term" value="P:apoptotic process"/>
    <property type="evidence" value="ECO:0007669"/>
    <property type="project" value="UniProtKB-KW"/>
</dbReference>
<dbReference type="Pfam" id="PF00656">
    <property type="entry name" value="Peptidase_C14"/>
    <property type="match status" value="1"/>
</dbReference>
<dbReference type="SUPFAM" id="SSF52129">
    <property type="entry name" value="Caspase-like"/>
    <property type="match status" value="1"/>
</dbReference>
<dbReference type="EMBL" id="KL584832">
    <property type="protein sequence ID" value="KEQ63126.1"/>
    <property type="molecule type" value="Genomic_DNA"/>
</dbReference>
<dbReference type="InterPro" id="IPR029030">
    <property type="entry name" value="Caspase-like_dom_sf"/>
</dbReference>